<evidence type="ECO:0000256" key="5">
    <source>
        <dbReference type="ARBA" id="ARBA00023136"/>
    </source>
</evidence>
<protein>
    <submittedName>
        <fullName evidence="8">Mechanosensitive ion channel</fullName>
    </submittedName>
</protein>
<dbReference type="PANTHER" id="PTHR30221">
    <property type="entry name" value="SMALL-CONDUCTANCE MECHANOSENSITIVE CHANNEL"/>
    <property type="match status" value="1"/>
</dbReference>
<keyword evidence="5 6" id="KW-0472">Membrane</keyword>
<evidence type="ECO:0000256" key="4">
    <source>
        <dbReference type="ARBA" id="ARBA00022989"/>
    </source>
</evidence>
<dbReference type="InterPro" id="IPR011066">
    <property type="entry name" value="MscS_channel_C_sf"/>
</dbReference>
<feature type="domain" description="Mechanosensitive ion channel MscS" evidence="7">
    <location>
        <begin position="102"/>
        <end position="160"/>
    </location>
</feature>
<dbReference type="InterPro" id="IPR010920">
    <property type="entry name" value="LSM_dom_sf"/>
</dbReference>
<evidence type="ECO:0000313" key="9">
    <source>
        <dbReference type="Proteomes" id="UP001224412"/>
    </source>
</evidence>
<name>A0AAP4BNW9_9CORY</name>
<reference evidence="8" key="1">
    <citation type="submission" date="2023-05" db="EMBL/GenBank/DDBJ databases">
        <title>Metabolic capabilities are highly conserved among human nasal-associated Corynebacterium species in pangenomic analyses.</title>
        <authorList>
            <person name="Tran T.H."/>
            <person name="Roberts A.Q."/>
            <person name="Escapa I.F."/>
            <person name="Gao W."/>
            <person name="Conlan S."/>
            <person name="Kong H."/>
            <person name="Segre J.A."/>
            <person name="Kelly M.S."/>
            <person name="Lemon K.P."/>
        </authorList>
    </citation>
    <scope>NUCLEOTIDE SEQUENCE</scope>
    <source>
        <strain evidence="8">KPL2773</strain>
    </source>
</reference>
<dbReference type="Pfam" id="PF00924">
    <property type="entry name" value="MS_channel_2nd"/>
    <property type="match status" value="1"/>
</dbReference>
<keyword evidence="2" id="KW-1003">Cell membrane</keyword>
<comment type="subcellular location">
    <subcellularLocation>
        <location evidence="1">Cell membrane</location>
        <topology evidence="1">Multi-pass membrane protein</topology>
    </subcellularLocation>
</comment>
<keyword evidence="3 6" id="KW-0812">Transmembrane</keyword>
<feature type="transmembrane region" description="Helical" evidence="6">
    <location>
        <begin position="88"/>
        <end position="113"/>
    </location>
</feature>
<dbReference type="InterPro" id="IPR006685">
    <property type="entry name" value="MscS_channel_2nd"/>
</dbReference>
<dbReference type="EMBL" id="JASNVH010000003">
    <property type="protein sequence ID" value="MDK4306513.1"/>
    <property type="molecule type" value="Genomic_DNA"/>
</dbReference>
<dbReference type="Gene3D" id="1.10.287.1260">
    <property type="match status" value="1"/>
</dbReference>
<evidence type="ECO:0000313" key="8">
    <source>
        <dbReference type="EMBL" id="MDK4306513.1"/>
    </source>
</evidence>
<organism evidence="8 9">
    <name type="scientific">Corynebacterium pseudodiphtheriticum</name>
    <dbReference type="NCBI Taxonomy" id="37637"/>
    <lineage>
        <taxon>Bacteria</taxon>
        <taxon>Bacillati</taxon>
        <taxon>Actinomycetota</taxon>
        <taxon>Actinomycetes</taxon>
        <taxon>Mycobacteriales</taxon>
        <taxon>Corynebacteriaceae</taxon>
        <taxon>Corynebacterium</taxon>
    </lineage>
</organism>
<dbReference type="AlphaFoldDB" id="A0AAP4BNW9"/>
<evidence type="ECO:0000256" key="6">
    <source>
        <dbReference type="SAM" id="Phobius"/>
    </source>
</evidence>
<dbReference type="GO" id="GO:0005886">
    <property type="term" value="C:plasma membrane"/>
    <property type="evidence" value="ECO:0007669"/>
    <property type="project" value="UniProtKB-SubCell"/>
</dbReference>
<evidence type="ECO:0000256" key="1">
    <source>
        <dbReference type="ARBA" id="ARBA00004651"/>
    </source>
</evidence>
<accession>A0AAP4BNW9</accession>
<feature type="transmembrane region" description="Helical" evidence="6">
    <location>
        <begin position="20"/>
        <end position="42"/>
    </location>
</feature>
<dbReference type="PANTHER" id="PTHR30221:SF1">
    <property type="entry name" value="SMALL-CONDUCTANCE MECHANOSENSITIVE CHANNEL"/>
    <property type="match status" value="1"/>
</dbReference>
<proteinExistence type="predicted"/>
<dbReference type="Gene3D" id="3.30.70.100">
    <property type="match status" value="1"/>
</dbReference>
<dbReference type="SUPFAM" id="SSF50182">
    <property type="entry name" value="Sm-like ribonucleoproteins"/>
    <property type="match status" value="1"/>
</dbReference>
<evidence type="ECO:0000259" key="7">
    <source>
        <dbReference type="Pfam" id="PF00924"/>
    </source>
</evidence>
<evidence type="ECO:0000256" key="3">
    <source>
        <dbReference type="ARBA" id="ARBA00022692"/>
    </source>
</evidence>
<dbReference type="InterPro" id="IPR023408">
    <property type="entry name" value="MscS_beta-dom_sf"/>
</dbReference>
<keyword evidence="4 6" id="KW-1133">Transmembrane helix</keyword>
<dbReference type="Gene3D" id="2.30.30.60">
    <property type="match status" value="1"/>
</dbReference>
<dbReference type="Proteomes" id="UP001224412">
    <property type="component" value="Unassembled WGS sequence"/>
</dbReference>
<evidence type="ECO:0000256" key="2">
    <source>
        <dbReference type="ARBA" id="ARBA00022475"/>
    </source>
</evidence>
<dbReference type="InterPro" id="IPR045275">
    <property type="entry name" value="MscS_archaea/bacteria_type"/>
</dbReference>
<sequence length="289" mass="31223">MNAPGEELIRTITWDGVFRGFITLLIGLVIAAVATAITRLYLRARGRVHSSRRVFGRLVFWIIAVLAFSAAMTVVFPSINPVDILGGIGVVSIAAGIAFQTVLGNMFAGIMILARDQFRVGDQVQVGDNAGTITYIYLSSTSIRRFDGQLVVIPNTLMHSGEVIVQTGFETIRARVVIDIATNADLAKAKNTAIAAMDSVECVLHDPAPTAYYLEVGTETVSLELLFWSGSTRLESREATDAVIFAVLEAMRREEIPLATTGLEALRGHSAQLQQSQISARSPENGNND</sequence>
<feature type="transmembrane region" description="Helical" evidence="6">
    <location>
        <begin position="54"/>
        <end position="76"/>
    </location>
</feature>
<gene>
    <name evidence="8" type="ORF">QPX42_02955</name>
</gene>
<dbReference type="GO" id="GO:0008381">
    <property type="term" value="F:mechanosensitive monoatomic ion channel activity"/>
    <property type="evidence" value="ECO:0007669"/>
    <property type="project" value="InterPro"/>
</dbReference>
<comment type="caution">
    <text evidence="8">The sequence shown here is derived from an EMBL/GenBank/DDBJ whole genome shotgun (WGS) entry which is preliminary data.</text>
</comment>
<dbReference type="RefSeq" id="WP_231892388.1">
    <property type="nucleotide sequence ID" value="NZ_CP100362.1"/>
</dbReference>
<dbReference type="SUPFAM" id="SSF82689">
    <property type="entry name" value="Mechanosensitive channel protein MscS (YggB), C-terminal domain"/>
    <property type="match status" value="1"/>
</dbReference>